<dbReference type="GO" id="GO:0030130">
    <property type="term" value="C:clathrin coat of trans-Golgi network vesicle"/>
    <property type="evidence" value="ECO:0007669"/>
    <property type="project" value="InterPro"/>
</dbReference>
<accession>A0A5N5QAM4</accession>
<evidence type="ECO:0000256" key="6">
    <source>
        <dbReference type="RuleBase" id="RU363137"/>
    </source>
</evidence>
<evidence type="ECO:0000313" key="10">
    <source>
        <dbReference type="Proteomes" id="UP000383932"/>
    </source>
</evidence>
<dbReference type="InterPro" id="IPR000996">
    <property type="entry name" value="Clathrin_L-chain"/>
</dbReference>
<evidence type="ECO:0000256" key="8">
    <source>
        <dbReference type="SAM" id="MobiDB-lite"/>
    </source>
</evidence>
<keyword evidence="3 6" id="KW-0472">Membrane</keyword>
<proteinExistence type="inferred from homology"/>
<sequence>MDEFERAAAAFPDLDDTFSPGLQSTTVGGTGFPALDDDFGAPASAPLAVEGDGLDEFERAASAFPALDVVDGPPSAPSLEAFEAQPSFHATPLPQSTFQTPVAAPVPTTPNYSAFAQQEEPEPDVVRQWREHQAEKIAQRDQEAKEKRAATIAKAERDIDAFYEEYNAKKERIIRENKENEAAFLASLTDSLSSGTTWSRICDLVDLENSQSKTVARTGPGAADLARYREVLLKLRKQGDKAPGAAGY</sequence>
<dbReference type="PANTHER" id="PTHR10639">
    <property type="entry name" value="CLATHRIN LIGHT CHAIN"/>
    <property type="match status" value="1"/>
</dbReference>
<dbReference type="GO" id="GO:0072583">
    <property type="term" value="P:clathrin-dependent endocytosis"/>
    <property type="evidence" value="ECO:0007669"/>
    <property type="project" value="TreeGrafter"/>
</dbReference>
<dbReference type="EMBL" id="SSOP01000368">
    <property type="protein sequence ID" value="KAB5588795.1"/>
    <property type="molecule type" value="Genomic_DNA"/>
</dbReference>
<evidence type="ECO:0000256" key="7">
    <source>
        <dbReference type="SAM" id="Coils"/>
    </source>
</evidence>
<comment type="caution">
    <text evidence="9">The sequence shown here is derived from an EMBL/GenBank/DDBJ whole genome shotgun (WGS) entry which is preliminary data.</text>
</comment>
<dbReference type="GO" id="GO:0032050">
    <property type="term" value="F:clathrin heavy chain binding"/>
    <property type="evidence" value="ECO:0007669"/>
    <property type="project" value="TreeGrafter"/>
</dbReference>
<evidence type="ECO:0000256" key="5">
    <source>
        <dbReference type="ARBA" id="ARBA00023329"/>
    </source>
</evidence>
<dbReference type="AlphaFoldDB" id="A0A5N5QAM4"/>
<feature type="coiled-coil region" evidence="7">
    <location>
        <begin position="152"/>
        <end position="183"/>
    </location>
</feature>
<keyword evidence="4 6" id="KW-0168">Coated pit</keyword>
<keyword evidence="5 6" id="KW-0968">Cytoplasmic vesicle</keyword>
<comment type="similarity">
    <text evidence="2 6">Belongs to the clathrin light chain family.</text>
</comment>
<organism evidence="9 10">
    <name type="scientific">Ceratobasidium theobromae</name>
    <dbReference type="NCBI Taxonomy" id="1582974"/>
    <lineage>
        <taxon>Eukaryota</taxon>
        <taxon>Fungi</taxon>
        <taxon>Dikarya</taxon>
        <taxon>Basidiomycota</taxon>
        <taxon>Agaricomycotina</taxon>
        <taxon>Agaricomycetes</taxon>
        <taxon>Cantharellales</taxon>
        <taxon>Ceratobasidiaceae</taxon>
        <taxon>Ceratobasidium</taxon>
    </lineage>
</organism>
<reference evidence="9 10" key="1">
    <citation type="journal article" date="2019" name="Fungal Biol. Biotechnol.">
        <title>Draft genome sequence of fastidious pathogen Ceratobasidium theobromae, which causes vascular-streak dieback in Theobroma cacao.</title>
        <authorList>
            <person name="Ali S.S."/>
            <person name="Asman A."/>
            <person name="Shao J."/>
            <person name="Firmansyah A.P."/>
            <person name="Susilo A.W."/>
            <person name="Rosmana A."/>
            <person name="McMahon P."/>
            <person name="Junaid M."/>
            <person name="Guest D."/>
            <person name="Kheng T.Y."/>
            <person name="Meinhardt L.W."/>
            <person name="Bailey B.A."/>
        </authorList>
    </citation>
    <scope>NUCLEOTIDE SEQUENCE [LARGE SCALE GENOMIC DNA]</scope>
    <source>
        <strain evidence="9 10">CT2</strain>
    </source>
</reference>
<dbReference type="GO" id="GO:0005198">
    <property type="term" value="F:structural molecule activity"/>
    <property type="evidence" value="ECO:0007669"/>
    <property type="project" value="InterPro"/>
</dbReference>
<evidence type="ECO:0000313" key="9">
    <source>
        <dbReference type="EMBL" id="KAB5588795.1"/>
    </source>
</evidence>
<protein>
    <recommendedName>
        <fullName evidence="6">Clathrin light chain</fullName>
    </recommendedName>
</protein>
<evidence type="ECO:0000256" key="2">
    <source>
        <dbReference type="ARBA" id="ARBA00005263"/>
    </source>
</evidence>
<dbReference type="Proteomes" id="UP000383932">
    <property type="component" value="Unassembled WGS sequence"/>
</dbReference>
<evidence type="ECO:0000256" key="4">
    <source>
        <dbReference type="ARBA" id="ARBA00023176"/>
    </source>
</evidence>
<dbReference type="GO" id="GO:0030132">
    <property type="term" value="C:clathrin coat of coated pit"/>
    <property type="evidence" value="ECO:0007669"/>
    <property type="project" value="InterPro"/>
</dbReference>
<keyword evidence="10" id="KW-1185">Reference proteome</keyword>
<dbReference type="PANTHER" id="PTHR10639:SF7">
    <property type="entry name" value="CLATHRIN LIGHT CHAIN"/>
    <property type="match status" value="1"/>
</dbReference>
<comment type="subcellular location">
    <subcellularLocation>
        <location evidence="1 6">Cytoplasmic vesicle membrane</location>
        <topology evidence="1 6">Peripheral membrane protein</topology>
        <orientation evidence="1 6">Cytoplasmic side</orientation>
    </subcellularLocation>
    <subcellularLocation>
        <location evidence="6">Membrane</location>
        <location evidence="6">Coated pit</location>
        <topology evidence="6">Peripheral membrane protein</topology>
        <orientation evidence="6">Cytoplasmic side</orientation>
    </subcellularLocation>
    <text evidence="6">Cytoplasmic face of coated pits and vesicles.</text>
</comment>
<comment type="function">
    <text evidence="6">Clathrin is the major protein of the polyhedral coat of coated pits and vesicles.</text>
</comment>
<name>A0A5N5QAM4_9AGAM</name>
<evidence type="ECO:0000256" key="3">
    <source>
        <dbReference type="ARBA" id="ARBA00023136"/>
    </source>
</evidence>
<gene>
    <name evidence="9" type="ORF">CTheo_7758</name>
</gene>
<dbReference type="Pfam" id="PF01086">
    <property type="entry name" value="Clathrin_lg_ch"/>
    <property type="match status" value="1"/>
</dbReference>
<dbReference type="GO" id="GO:0006886">
    <property type="term" value="P:intracellular protein transport"/>
    <property type="evidence" value="ECO:0007669"/>
    <property type="project" value="InterPro"/>
</dbReference>
<dbReference type="OrthoDB" id="5512at2759"/>
<keyword evidence="7" id="KW-0175">Coiled coil</keyword>
<evidence type="ECO:0000256" key="1">
    <source>
        <dbReference type="ARBA" id="ARBA00004180"/>
    </source>
</evidence>
<feature type="region of interest" description="Disordered" evidence="8">
    <location>
        <begin position="1"/>
        <end position="30"/>
    </location>
</feature>